<comment type="caution">
    <text evidence="2">The sequence shown here is derived from an EMBL/GenBank/DDBJ whole genome shotgun (WGS) entry which is preliminary data.</text>
</comment>
<feature type="compositionally biased region" description="Polar residues" evidence="1">
    <location>
        <begin position="76"/>
        <end position="91"/>
    </location>
</feature>
<evidence type="ECO:0000256" key="1">
    <source>
        <dbReference type="SAM" id="MobiDB-lite"/>
    </source>
</evidence>
<dbReference type="Gene3D" id="3.30.1490.480">
    <property type="entry name" value="Endolytic murein transglycosylase"/>
    <property type="match status" value="1"/>
</dbReference>
<dbReference type="AlphaFoldDB" id="A0A6L5XX10"/>
<protein>
    <submittedName>
        <fullName evidence="2">Uncharacterized protein</fullName>
    </submittedName>
</protein>
<keyword evidence="3" id="KW-1185">Reference proteome</keyword>
<evidence type="ECO:0000313" key="3">
    <source>
        <dbReference type="Proteomes" id="UP000482209"/>
    </source>
</evidence>
<dbReference type="EMBL" id="VUMT01000004">
    <property type="protein sequence ID" value="MSS62981.1"/>
    <property type="molecule type" value="Genomic_DNA"/>
</dbReference>
<reference evidence="2 3" key="1">
    <citation type="submission" date="2019-08" db="EMBL/GenBank/DDBJ databases">
        <title>In-depth cultivation of the pig gut microbiome towards novel bacterial diversity and tailored functional studies.</title>
        <authorList>
            <person name="Wylensek D."/>
            <person name="Hitch T.C.A."/>
            <person name="Clavel T."/>
        </authorList>
    </citation>
    <scope>NUCLEOTIDE SEQUENCE [LARGE SCALE GENOMIC DNA]</scope>
    <source>
        <strain evidence="2 3">WCA-693-APC-MOT-I</strain>
    </source>
</reference>
<feature type="compositionally biased region" description="Basic and acidic residues" evidence="1">
    <location>
        <begin position="92"/>
        <end position="118"/>
    </location>
</feature>
<name>A0A6L5XX10_9FIRM</name>
<organism evidence="2 3">
    <name type="scientific">Velocimicrobium porci</name>
    <dbReference type="NCBI Taxonomy" id="2606634"/>
    <lineage>
        <taxon>Bacteria</taxon>
        <taxon>Bacillati</taxon>
        <taxon>Bacillota</taxon>
        <taxon>Clostridia</taxon>
        <taxon>Lachnospirales</taxon>
        <taxon>Lachnospiraceae</taxon>
        <taxon>Velocimicrobium</taxon>
    </lineage>
</organism>
<gene>
    <name evidence="2" type="ORF">FYJ58_03705</name>
</gene>
<evidence type="ECO:0000313" key="2">
    <source>
        <dbReference type="EMBL" id="MSS62981.1"/>
    </source>
</evidence>
<dbReference type="Proteomes" id="UP000482209">
    <property type="component" value="Unassembled WGS sequence"/>
</dbReference>
<sequence>MKLKYFLRGLGTGIIFTALVLTISYRVSDKNEMTDGQIIKKAKELGMVMETDELKESLENMQNPSPTPKRKDEAATSLTTGSSNTPTVTPESTEKPKDSNESKKTNESNETEKNESEVKEYTKFTIQEGMSSAQVSRYLENIGLVDKAEKFDQYLCNNGYSDRISVGKFKVSSHPDYEEIARTITKSN</sequence>
<proteinExistence type="predicted"/>
<dbReference type="RefSeq" id="WP_154517432.1">
    <property type="nucleotide sequence ID" value="NZ_VUMT01000004.1"/>
</dbReference>
<accession>A0A6L5XX10</accession>
<feature type="region of interest" description="Disordered" evidence="1">
    <location>
        <begin position="58"/>
        <end position="118"/>
    </location>
</feature>